<name>K6Z379_9ALTE</name>
<comment type="caution">
    <text evidence="2">The sequence shown here is derived from an EMBL/GenBank/DDBJ whole genome shotgun (WGS) entry which is preliminary data.</text>
</comment>
<dbReference type="PANTHER" id="PTHR33121">
    <property type="entry name" value="CYCLIC DI-GMP PHOSPHODIESTERASE PDEF"/>
    <property type="match status" value="1"/>
</dbReference>
<dbReference type="AlphaFoldDB" id="K6Z379"/>
<dbReference type="EMBL" id="BAEP01000051">
    <property type="protein sequence ID" value="GAC24812.1"/>
    <property type="molecule type" value="Genomic_DNA"/>
</dbReference>
<dbReference type="GO" id="GO:0071111">
    <property type="term" value="F:cyclic-guanylate-specific phosphodiesterase activity"/>
    <property type="evidence" value="ECO:0007669"/>
    <property type="project" value="InterPro"/>
</dbReference>
<dbReference type="InterPro" id="IPR035919">
    <property type="entry name" value="EAL_sf"/>
</dbReference>
<proteinExistence type="predicted"/>
<dbReference type="PROSITE" id="PS50883">
    <property type="entry name" value="EAL"/>
    <property type="match status" value="1"/>
</dbReference>
<feature type="domain" description="EAL" evidence="1">
    <location>
        <begin position="3"/>
        <end position="241"/>
    </location>
</feature>
<reference evidence="2 3" key="1">
    <citation type="journal article" date="2017" name="Antonie Van Leeuwenhoek">
        <title>Rhizobium rhizosphaerae sp. nov., a novel species isolated from rice rhizosphere.</title>
        <authorList>
            <person name="Zhao J.J."/>
            <person name="Zhang J."/>
            <person name="Zhang R.J."/>
            <person name="Zhang C.W."/>
            <person name="Yin H.Q."/>
            <person name="Zhang X.X."/>
        </authorList>
    </citation>
    <scope>NUCLEOTIDE SEQUENCE [LARGE SCALE GENOMIC DNA]</scope>
    <source>
        <strain evidence="2 3">KMM 241</strain>
    </source>
</reference>
<evidence type="ECO:0000259" key="1">
    <source>
        <dbReference type="PROSITE" id="PS50883"/>
    </source>
</evidence>
<evidence type="ECO:0000313" key="2">
    <source>
        <dbReference type="EMBL" id="GAC24812.1"/>
    </source>
</evidence>
<dbReference type="PANTHER" id="PTHR33121:SF71">
    <property type="entry name" value="OXYGEN SENSOR PROTEIN DOSP"/>
    <property type="match status" value="1"/>
</dbReference>
<dbReference type="InterPro" id="IPR001633">
    <property type="entry name" value="EAL_dom"/>
</dbReference>
<protein>
    <submittedName>
        <fullName evidence="2">Diguanylate phosphodiesterase</fullName>
    </submittedName>
</protein>
<dbReference type="OrthoDB" id="5894408at2"/>
<accession>K6Z379</accession>
<dbReference type="CDD" id="cd01948">
    <property type="entry name" value="EAL"/>
    <property type="match status" value="1"/>
</dbReference>
<evidence type="ECO:0000313" key="3">
    <source>
        <dbReference type="Proteomes" id="UP000006263"/>
    </source>
</evidence>
<dbReference type="Pfam" id="PF00563">
    <property type="entry name" value="EAL"/>
    <property type="match status" value="1"/>
</dbReference>
<dbReference type="Proteomes" id="UP000006263">
    <property type="component" value="Unassembled WGS sequence"/>
</dbReference>
<dbReference type="InterPro" id="IPR050706">
    <property type="entry name" value="Cyclic-di-GMP_PDE-like"/>
</dbReference>
<dbReference type="Gene3D" id="3.20.20.450">
    <property type="entry name" value="EAL domain"/>
    <property type="match status" value="1"/>
</dbReference>
<dbReference type="SMART" id="SM00052">
    <property type="entry name" value="EAL"/>
    <property type="match status" value="1"/>
</dbReference>
<sequence>MLSIMKVSQVTESFNLDNVVPFFQPIMDLTTNQVWRYECLARLITLGEHPFIPTEFLYLVDRQESRSQLTETIFNRSAQYFRERDIPWNINISLADMQDEGIHRFLSTQAQSYPNPQRVALEVTAQNVLADTYTFETFSLLCKKLGLSLFVDNLEPDVEQVEHLLELPISAVKVSGPVLADLAKNEKAQSIIKTLCEQGRHKNIDLVAQHLESEEQLNLLKHLNVRYAQGFYFSQPKAQAH</sequence>
<dbReference type="SUPFAM" id="SSF141868">
    <property type="entry name" value="EAL domain-like"/>
    <property type="match status" value="1"/>
</dbReference>
<dbReference type="eggNOG" id="COG2200">
    <property type="taxonomic scope" value="Bacteria"/>
</dbReference>
<organism evidence="2 3">
    <name type="scientific">Paraglaciecola mesophila KMM 241</name>
    <dbReference type="NCBI Taxonomy" id="1128912"/>
    <lineage>
        <taxon>Bacteria</taxon>
        <taxon>Pseudomonadati</taxon>
        <taxon>Pseudomonadota</taxon>
        <taxon>Gammaproteobacteria</taxon>
        <taxon>Alteromonadales</taxon>
        <taxon>Alteromonadaceae</taxon>
        <taxon>Paraglaciecola</taxon>
    </lineage>
</organism>
<gene>
    <name evidence="2" type="ORF">GMES_2517</name>
</gene>